<reference evidence="1 2" key="1">
    <citation type="journal article" date="1999" name="Proc. Jpn. Acad.">
        <title>Determination of the complete genomic DNA sequence of Thermoplasma volvanium GSS1.</title>
        <authorList>
            <person name="Kawashima T."/>
            <person name="Yamamoto Y."/>
            <person name="Aramaki H."/>
            <person name="Nunoshiba T."/>
            <person name="Kawamoto T."/>
            <person name="Watanabe K."/>
            <person name="Yamazaki M."/>
            <person name="Kanehori K."/>
            <person name="Amano N."/>
            <person name="Ohya Y."/>
            <person name="Makino K."/>
            <person name="Suzuki M."/>
        </authorList>
    </citation>
    <scope>NUCLEOTIDE SEQUENCE [LARGE SCALE GENOMIC DNA]</scope>
    <source>
        <strain evidence="2">ATCC 51530 / DSM 4299 / JCM 9571 / NBRC 15438 / GSS1</strain>
    </source>
</reference>
<reference evidence="1 2" key="2">
    <citation type="journal article" date="2000" name="Proc. Natl. Acad. Sci. U.S.A.">
        <title>Archaeal adaptation to higher temperatures revealed by genomic sequence of Thermoplasma volcanium.</title>
        <authorList>
            <person name="Kawashima T."/>
            <person name="Amano N."/>
            <person name="Koike H."/>
            <person name="Makino S."/>
            <person name="Higuchi S."/>
            <person name="Kawashima-Ohya Y."/>
            <person name="Watanabe K."/>
            <person name="Yamazaki M."/>
            <person name="Kanehori K."/>
            <person name="Kawamoto T."/>
            <person name="Nunoshiba T."/>
            <person name="Yamamoto Y."/>
            <person name="Aramaki H."/>
            <person name="Makino K."/>
            <person name="Suzuki M."/>
        </authorList>
    </citation>
    <scope>NUCLEOTIDE SEQUENCE [LARGE SCALE GENOMIC DNA]</scope>
    <source>
        <strain evidence="2">ATCC 51530 / DSM 4299 / JCM 9571 / NBRC 15438 / GSS1</strain>
    </source>
</reference>
<dbReference type="GeneID" id="1441789"/>
<sequence length="159" mass="18984">MASIGIHTQIAFCEIAIRNFVRFKNPYKLDFGEKFLTDLKKSPGADIKIDRAEGRFENKKRSQTETDLFDELDFDEELILFREIMKPNLDANEKAHFEKFVNLEDSRIEFIKNMRNEVMHSKPEIIKKHSDINEWLKFLQDCQYFIRTIEDNTFAPFPR</sequence>
<dbReference type="AlphaFoldDB" id="Q97AX6"/>
<dbReference type="PaxDb" id="273116-14324899"/>
<dbReference type="RefSeq" id="WP_048053953.1">
    <property type="nucleotide sequence ID" value="NC_002689.2"/>
</dbReference>
<gene>
    <name evidence="1" type="ORF">TVG0687568</name>
</gene>
<dbReference type="HOGENOM" id="CLU_1656981_0_0_2"/>
<dbReference type="Proteomes" id="UP000001017">
    <property type="component" value="Chromosome"/>
</dbReference>
<protein>
    <submittedName>
        <fullName evidence="1">TVG0687568 protein</fullName>
    </submittedName>
</protein>
<organism evidence="1 2">
    <name type="scientific">Thermoplasma volcanium (strain ATCC 51530 / DSM 4299 / JCM 9571 / NBRC 15438 / GSS1)</name>
    <dbReference type="NCBI Taxonomy" id="273116"/>
    <lineage>
        <taxon>Archaea</taxon>
        <taxon>Methanobacteriati</taxon>
        <taxon>Thermoplasmatota</taxon>
        <taxon>Thermoplasmata</taxon>
        <taxon>Thermoplasmatales</taxon>
        <taxon>Thermoplasmataceae</taxon>
        <taxon>Thermoplasma</taxon>
    </lineage>
</organism>
<dbReference type="OrthoDB" id="58081at2157"/>
<evidence type="ECO:0000313" key="2">
    <source>
        <dbReference type="Proteomes" id="UP000001017"/>
    </source>
</evidence>
<evidence type="ECO:0000313" key="1">
    <source>
        <dbReference type="EMBL" id="BAB59825.1"/>
    </source>
</evidence>
<proteinExistence type="predicted"/>
<dbReference type="EMBL" id="BA000011">
    <property type="protein sequence ID" value="BAB59825.1"/>
    <property type="molecule type" value="Genomic_DNA"/>
</dbReference>
<dbReference type="KEGG" id="tvo:TVG0687568"/>
<accession>Q97AX6</accession>
<name>Q97AX6_THEVO</name>
<keyword evidence="2" id="KW-1185">Reference proteome</keyword>